<dbReference type="InterPro" id="IPR050349">
    <property type="entry name" value="WD_LIS1/nudF_dynein_reg"/>
</dbReference>
<dbReference type="SUPFAM" id="SSF50978">
    <property type="entry name" value="WD40 repeat-like"/>
    <property type="match status" value="1"/>
</dbReference>
<keyword evidence="7" id="KW-1185">Reference proteome</keyword>
<feature type="repeat" description="WD" evidence="3">
    <location>
        <begin position="646"/>
        <end position="687"/>
    </location>
</feature>
<feature type="repeat" description="WD" evidence="3">
    <location>
        <begin position="1074"/>
        <end position="1108"/>
    </location>
</feature>
<protein>
    <submittedName>
        <fullName evidence="6">NTPase-like protein</fullName>
    </submittedName>
</protein>
<dbReference type="InterPro" id="IPR011047">
    <property type="entry name" value="Quinoprotein_ADH-like_sf"/>
</dbReference>
<accession>U5N4Y1</accession>
<feature type="repeat" description="WD" evidence="3">
    <location>
        <begin position="860"/>
        <end position="901"/>
    </location>
</feature>
<evidence type="ECO:0000313" key="6">
    <source>
        <dbReference type="EMBL" id="AGX86377.1"/>
    </source>
</evidence>
<dbReference type="Proteomes" id="UP000017184">
    <property type="component" value="Chromosome"/>
</dbReference>
<keyword evidence="4" id="KW-0812">Transmembrane</keyword>
<evidence type="ECO:0000259" key="5">
    <source>
        <dbReference type="Pfam" id="PF20703"/>
    </source>
</evidence>
<dbReference type="PROSITE" id="PS50294">
    <property type="entry name" value="WD_REPEATS_REGION"/>
    <property type="match status" value="14"/>
</dbReference>
<dbReference type="InterPro" id="IPR036322">
    <property type="entry name" value="WD40_repeat_dom_sf"/>
</dbReference>
<keyword evidence="2" id="KW-0677">Repeat</keyword>
<dbReference type="EMBL" id="CP004885">
    <property type="protein sequence ID" value="AGX86377.1"/>
    <property type="molecule type" value="Genomic_DNA"/>
</dbReference>
<dbReference type="InterPro" id="IPR027417">
    <property type="entry name" value="P-loop_NTPase"/>
</dbReference>
<dbReference type="AlphaFoldDB" id="U5N4Y1"/>
<evidence type="ECO:0000256" key="2">
    <source>
        <dbReference type="ARBA" id="ARBA00022737"/>
    </source>
</evidence>
<feature type="repeat" description="WD" evidence="3">
    <location>
        <begin position="732"/>
        <end position="773"/>
    </location>
</feature>
<evidence type="ECO:0000256" key="4">
    <source>
        <dbReference type="SAM" id="Phobius"/>
    </source>
</evidence>
<feature type="repeat" description="WD" evidence="3">
    <location>
        <begin position="945"/>
        <end position="986"/>
    </location>
</feature>
<dbReference type="PROSITE" id="PS00678">
    <property type="entry name" value="WD_REPEATS_1"/>
    <property type="match status" value="14"/>
</dbReference>
<feature type="repeat" description="WD" evidence="3">
    <location>
        <begin position="603"/>
        <end position="644"/>
    </location>
</feature>
<dbReference type="InterPro" id="IPR049052">
    <property type="entry name" value="nSTAND1"/>
</dbReference>
<dbReference type="Pfam" id="PF00400">
    <property type="entry name" value="WD40"/>
    <property type="match status" value="14"/>
</dbReference>
<dbReference type="SUPFAM" id="SSF50998">
    <property type="entry name" value="Quinoprotein alcohol dehydrogenase-like"/>
    <property type="match status" value="2"/>
</dbReference>
<sequence length="1152" mass="126784">MNATPTPDSLSRERPWPGLAAYTEADSAYFFGREAEAEDLTRRIRRERLTVLFGQSGLGKTSLLQAGLFPRLRAVDLQPIYLRLDYTTQARPLAQQVLAEITAVIQREALDAPLPQPDEGLWDYFHRRDLEWWSARNRLLTPVLVFDQFEEIFTLGRADAQRSQTFLDELADLIENRQPDQAPADGQDNGQVVGKLLLSFREDFLPDFEALKGRIHSLFLNRLRLERLSGSAACKVLEDSGGQLLAPGLAENIVRFVAAEKKPRPLQELTIEPALLSVVCRELNERRISRHADQIGADMLELGQHEILRELVARALIHQPAALVEGLEEHLLTDGGHRAQYPLQDLMQRTGVGRDAIQGLVTQRILRMEPRGDVEWLELTHDLLAPVVRENRDRRREAVEREKNRRKLKRMWAFAGAMVVLVLVMAGLSWKMFEAREETAIALAESRKQQALAHAQAKVVLARSLAMQANEILGGRSAYPWVLGSLLALEAHAIAPDFVTRGALLNARQRNEVPSSVLFAGTIIIAVAYSPDGKVLASGSADNTVRLWDVATRKPLGEPLRGHEDIVSSVAFSPDGKVLASGSLDKTVRLWDVATREPLGEPLRGHEADVKSVAFSPDGKVLASGSDDKTVRLWDVATRKPLGEPLRGHEAEVSSVAFSPDGKVLASGSWDKTVRLWDVATRKPLGEPLRGHEESVRSVAFSPDGKVLASGSWDKTVRLWDVATRKPLGEPLRGHEADVYSITFSPDGKVLASGSMDETVRLWDVATRKPLGEPLRGHEADVYSITFSPDGKVLASGSMDDTVRLWDVATRKPLGEPLRGHEADVYSITFSPDGKVLASGSWDDTVRLWDVATRKPLGEPLGHEKGVNSVAFSPDGKVLASGSMDETVRLWDVATHKPLGEPLRGHEADVSSVAYSPDGKVLASGSLDKTVRLWDVATRKPLGEPLGHEDWVTSVAYSPDGKVLASGSDDNTVQLWDVATHKPLGEPLRGHEADVNSVAFSPDGKVLASGSHDSTVRLWDVATRKPLGEPLRGHEDIVSSVAFSPDGKVLASGSVDKTVRLWDVATRKPLGEPLRGYESLVTSVAFSPDGKVLASGSWDHTVLLWDINQASWRDHLCQCVGRNLTRAEWQEFLGDLLPYRKTCPNLPLDADR</sequence>
<feature type="transmembrane region" description="Helical" evidence="4">
    <location>
        <begin position="411"/>
        <end position="430"/>
    </location>
</feature>
<dbReference type="PANTHER" id="PTHR44129">
    <property type="entry name" value="WD REPEAT-CONTAINING PROTEIN POP1"/>
    <property type="match status" value="1"/>
</dbReference>
<feature type="repeat" description="WD" evidence="3">
    <location>
        <begin position="560"/>
        <end position="601"/>
    </location>
</feature>
<dbReference type="InterPro" id="IPR020472">
    <property type="entry name" value="WD40_PAC1"/>
</dbReference>
<dbReference type="InterPro" id="IPR001680">
    <property type="entry name" value="WD40_rpt"/>
</dbReference>
<feature type="domain" description="Novel STAND NTPase 1" evidence="5">
    <location>
        <begin position="15"/>
        <end position="385"/>
    </location>
</feature>
<feature type="repeat" description="WD" evidence="3">
    <location>
        <begin position="818"/>
        <end position="859"/>
    </location>
</feature>
<reference evidence="6 7" key="1">
    <citation type="journal article" date="2013" name="Genome Biol.">
        <title>Genomic analysis reveals key aspects of prokaryotic symbiosis in the phototrophic consortium "Chlorochromatium aggregatum".</title>
        <authorList>
            <person name="Liu Z."/>
            <person name="Muller J."/>
            <person name="Li T."/>
            <person name="Alvey R.M."/>
            <person name="Vogl K."/>
            <person name="Frigaard N.U."/>
            <person name="Rockwell N.C."/>
            <person name="Boyd E.S."/>
            <person name="Tomsho L.P."/>
            <person name="Schuster S.C."/>
            <person name="Henke P."/>
            <person name="Rohde M."/>
            <person name="Overmann J."/>
            <person name="Bryant D.A."/>
        </authorList>
    </citation>
    <scope>NUCLEOTIDE SEQUENCE [LARGE SCALE GENOMIC DNA]</scope>
    <source>
        <strain evidence="6">CR</strain>
    </source>
</reference>
<dbReference type="Gene3D" id="3.40.50.300">
    <property type="entry name" value="P-loop containing nucleotide triphosphate hydrolases"/>
    <property type="match status" value="1"/>
</dbReference>
<evidence type="ECO:0000256" key="3">
    <source>
        <dbReference type="PROSITE-ProRule" id="PRU00221"/>
    </source>
</evidence>
<dbReference type="PROSITE" id="PS50082">
    <property type="entry name" value="WD_REPEATS_2"/>
    <property type="match status" value="14"/>
</dbReference>
<feature type="repeat" description="WD" evidence="3">
    <location>
        <begin position="988"/>
        <end position="1029"/>
    </location>
</feature>
<dbReference type="Gene3D" id="2.130.10.10">
    <property type="entry name" value="YVTN repeat-like/Quinoprotein amine dehydrogenase"/>
    <property type="match status" value="7"/>
</dbReference>
<dbReference type="PATRIC" id="fig|946483.4.peg.249"/>
<dbReference type="HOGENOM" id="CLU_002352_0_2_4"/>
<dbReference type="CDD" id="cd00200">
    <property type="entry name" value="WD40"/>
    <property type="match status" value="2"/>
</dbReference>
<dbReference type="KEGG" id="cbx:Cenrod_0250"/>
<proteinExistence type="predicted"/>
<dbReference type="eggNOG" id="COG2319">
    <property type="taxonomic scope" value="Bacteria"/>
</dbReference>
<dbReference type="STRING" id="946483.Cenrod_0250"/>
<gene>
    <name evidence="6" type="ORF">Cenrod_0250</name>
</gene>
<feature type="repeat" description="WD" evidence="3">
    <location>
        <begin position="775"/>
        <end position="816"/>
    </location>
</feature>
<dbReference type="SUPFAM" id="SSF52540">
    <property type="entry name" value="P-loop containing nucleoside triphosphate hydrolases"/>
    <property type="match status" value="1"/>
</dbReference>
<dbReference type="Pfam" id="PF20703">
    <property type="entry name" value="nSTAND1"/>
    <property type="match status" value="1"/>
</dbReference>
<dbReference type="InterPro" id="IPR015943">
    <property type="entry name" value="WD40/YVTN_repeat-like_dom_sf"/>
</dbReference>
<evidence type="ECO:0000256" key="1">
    <source>
        <dbReference type="ARBA" id="ARBA00022574"/>
    </source>
</evidence>
<feature type="repeat" description="WD" evidence="3">
    <location>
        <begin position="1031"/>
        <end position="1072"/>
    </location>
</feature>
<feature type="repeat" description="WD" evidence="3">
    <location>
        <begin position="689"/>
        <end position="730"/>
    </location>
</feature>
<name>U5N4Y1_9BURK</name>
<feature type="repeat" description="WD" evidence="3">
    <location>
        <begin position="903"/>
        <end position="944"/>
    </location>
</feature>
<dbReference type="RefSeq" id="WP_022771200.1">
    <property type="nucleotide sequence ID" value="NC_022576.1"/>
</dbReference>
<feature type="repeat" description="WD" evidence="3">
    <location>
        <begin position="524"/>
        <end position="558"/>
    </location>
</feature>
<keyword evidence="4" id="KW-0472">Membrane</keyword>
<dbReference type="InterPro" id="IPR019775">
    <property type="entry name" value="WD40_repeat_CS"/>
</dbReference>
<dbReference type="PRINTS" id="PR00320">
    <property type="entry name" value="GPROTEINBRPT"/>
</dbReference>
<dbReference type="eggNOG" id="COG1672">
    <property type="taxonomic scope" value="Bacteria"/>
</dbReference>
<dbReference type="SMART" id="SM00320">
    <property type="entry name" value="WD40"/>
    <property type="match status" value="14"/>
</dbReference>
<keyword evidence="4" id="KW-1133">Transmembrane helix</keyword>
<evidence type="ECO:0000313" key="7">
    <source>
        <dbReference type="Proteomes" id="UP000017184"/>
    </source>
</evidence>
<organism evidence="6 7">
    <name type="scientific">Candidatus Symbiobacter mobilis CR</name>
    <dbReference type="NCBI Taxonomy" id="946483"/>
    <lineage>
        <taxon>Bacteria</taxon>
        <taxon>Pseudomonadati</taxon>
        <taxon>Pseudomonadota</taxon>
        <taxon>Betaproteobacteria</taxon>
        <taxon>Burkholderiales</taxon>
        <taxon>Comamonadaceae</taxon>
    </lineage>
</organism>
<keyword evidence="1 3" id="KW-0853">WD repeat</keyword>